<dbReference type="EMBL" id="VSSQ01025727">
    <property type="protein sequence ID" value="MPM74060.1"/>
    <property type="molecule type" value="Genomic_DNA"/>
</dbReference>
<dbReference type="AlphaFoldDB" id="A0A645CAW1"/>
<dbReference type="GO" id="GO:0008234">
    <property type="term" value="F:cysteine-type peptidase activity"/>
    <property type="evidence" value="ECO:0007669"/>
    <property type="project" value="InterPro"/>
</dbReference>
<evidence type="ECO:0000313" key="1">
    <source>
        <dbReference type="EMBL" id="MPM74060.1"/>
    </source>
</evidence>
<proteinExistence type="predicted"/>
<dbReference type="SUPFAM" id="SSF54001">
    <property type="entry name" value="Cysteine proteinases"/>
    <property type="match status" value="1"/>
</dbReference>
<organism evidence="1">
    <name type="scientific">bioreactor metagenome</name>
    <dbReference type="NCBI Taxonomy" id="1076179"/>
    <lineage>
        <taxon>unclassified sequences</taxon>
        <taxon>metagenomes</taxon>
        <taxon>ecological metagenomes</taxon>
    </lineage>
</organism>
<dbReference type="GO" id="GO:0006508">
    <property type="term" value="P:proteolysis"/>
    <property type="evidence" value="ECO:0007669"/>
    <property type="project" value="InterPro"/>
</dbReference>
<gene>
    <name evidence="1" type="ORF">SDC9_121045</name>
</gene>
<dbReference type="InterPro" id="IPR000200">
    <property type="entry name" value="Peptidase_C10"/>
</dbReference>
<dbReference type="InterPro" id="IPR044934">
    <property type="entry name" value="Streptopain_sf"/>
</dbReference>
<name>A0A645CAW1_9ZZZZ</name>
<sequence length="381" mass="42187">MKRVTLVVGFLFCALLWGCSKDDSGLTPEPKPQVQKSKECNLNTFGFAKADNAKLIQDAIVQVTSNQIEIEVHATVDVSNLITTFTSSAKSTVKIGGIVQTDHTTSNNFSNPVTYTVLAEDGTTANTYTVTVKKVAILKSVEPLIKNKWVTFTYPYNIYYPEFTGKNSVNGHVGNACGPTALAKILGHMKYPVNGSGKIDFDDKYGEPVHWTVDLETMNLNYSNMPDNLSSSDPESKYRDVAKLFQATAAVGHYYIIWNRDVYPSLVEAIKTHFKLSSDLKLVNRWEVTRDKWIEILKTELSSGRPVMIAGRTKNSPAPWEAGSSSGHWFNVDGYNSVGEFHVLYNYGPVGSPIQGYFDADNLGAEYIAYNQMIIGFAPKN</sequence>
<dbReference type="InterPro" id="IPR038765">
    <property type="entry name" value="Papain-like_cys_pep_sf"/>
</dbReference>
<reference evidence="1" key="1">
    <citation type="submission" date="2019-08" db="EMBL/GenBank/DDBJ databases">
        <authorList>
            <person name="Kucharzyk K."/>
            <person name="Murdoch R.W."/>
            <person name="Higgins S."/>
            <person name="Loffler F."/>
        </authorList>
    </citation>
    <scope>NUCLEOTIDE SEQUENCE</scope>
</reference>
<dbReference type="Pfam" id="PF01640">
    <property type="entry name" value="Peptidase_C10"/>
    <property type="match status" value="1"/>
</dbReference>
<protein>
    <submittedName>
        <fullName evidence="1">Uncharacterized protein</fullName>
    </submittedName>
</protein>
<dbReference type="Gene3D" id="3.90.70.50">
    <property type="entry name" value="Peptidase C10, streptopain"/>
    <property type="match status" value="1"/>
</dbReference>
<accession>A0A645CAW1</accession>
<comment type="caution">
    <text evidence="1">The sequence shown here is derived from an EMBL/GenBank/DDBJ whole genome shotgun (WGS) entry which is preliminary data.</text>
</comment>
<dbReference type="Gene3D" id="2.60.40.2340">
    <property type="match status" value="1"/>
</dbReference>